<dbReference type="Pfam" id="PF01041">
    <property type="entry name" value="DegT_DnrJ_EryC1"/>
    <property type="match status" value="1"/>
</dbReference>
<feature type="modified residue" description="N6-(pyridoxal phosphate)lysine" evidence="3">
    <location>
        <position position="197"/>
    </location>
</feature>
<dbReference type="PATRIC" id="fig|1590043.3.peg.2137"/>
<dbReference type="RefSeq" id="WP_083482912.1">
    <property type="nucleotide sequence ID" value="NZ_LKAJ02000001.1"/>
</dbReference>
<evidence type="ECO:0000313" key="6">
    <source>
        <dbReference type="EMBL" id="MCS5711352.1"/>
    </source>
</evidence>
<dbReference type="PANTHER" id="PTHR30244:SF42">
    <property type="entry name" value="UDP-2-ACETAMIDO-2-DEOXY-3-OXO-D-GLUCURONATE AMINOTRANSFERASE"/>
    <property type="match status" value="1"/>
</dbReference>
<keyword evidence="5" id="KW-0808">Transferase</keyword>
<dbReference type="InterPro" id="IPR015424">
    <property type="entry name" value="PyrdxlP-dep_Trfase"/>
</dbReference>
<evidence type="ECO:0000256" key="1">
    <source>
        <dbReference type="ARBA" id="ARBA00022898"/>
    </source>
</evidence>
<evidence type="ECO:0000256" key="4">
    <source>
        <dbReference type="RuleBase" id="RU004508"/>
    </source>
</evidence>
<organism evidence="5">
    <name type="scientific">Candidatus Berkiella aquae</name>
    <dbReference type="NCBI Taxonomy" id="295108"/>
    <lineage>
        <taxon>Bacteria</taxon>
        <taxon>Pseudomonadati</taxon>
        <taxon>Pseudomonadota</taxon>
        <taxon>Gammaproteobacteria</taxon>
        <taxon>Candidatus Berkiellales</taxon>
        <taxon>Candidatus Berkiellaceae</taxon>
        <taxon>Candidatus Berkiella</taxon>
    </lineage>
</organism>
<keyword evidence="5" id="KW-0032">Aminotransferase</keyword>
<dbReference type="GO" id="GO:0000271">
    <property type="term" value="P:polysaccharide biosynthetic process"/>
    <property type="evidence" value="ECO:0007669"/>
    <property type="project" value="TreeGrafter"/>
</dbReference>
<feature type="active site" description="Proton acceptor" evidence="2">
    <location>
        <position position="197"/>
    </location>
</feature>
<dbReference type="Proteomes" id="UP000051497">
    <property type="component" value="Unassembled WGS sequence"/>
</dbReference>
<dbReference type="PANTHER" id="PTHR30244">
    <property type="entry name" value="TRANSAMINASE"/>
    <property type="match status" value="1"/>
</dbReference>
<reference evidence="5" key="1">
    <citation type="submission" date="2015-09" db="EMBL/GenBank/DDBJ databases">
        <title>Draft Genome Sequences of Two Novel Amoeba-resistant Intranuclear Bacteria, Candidatus Berkiella cookevillensis and Candidatus Berkiella aquae.</title>
        <authorList>
            <person name="Mehari Y.T."/>
            <person name="Arivett B.A."/>
            <person name="Farone A.L."/>
            <person name="Gunderson J.H."/>
            <person name="Farone M.B."/>
        </authorList>
    </citation>
    <scope>NUCLEOTIDE SEQUENCE [LARGE SCALE GENOMIC DNA]</scope>
    <source>
        <strain evidence="5">HT99</strain>
    </source>
</reference>
<dbReference type="CDD" id="cd00616">
    <property type="entry name" value="AHBA_syn"/>
    <property type="match status" value="1"/>
</dbReference>
<dbReference type="SUPFAM" id="SSF53383">
    <property type="entry name" value="PLP-dependent transferases"/>
    <property type="match status" value="1"/>
</dbReference>
<comment type="similarity">
    <text evidence="4">Belongs to the DegT/DnrJ/EryC1 family.</text>
</comment>
<keyword evidence="1 3" id="KW-0663">Pyridoxal phosphate</keyword>
<dbReference type="Gene3D" id="3.40.640.10">
    <property type="entry name" value="Type I PLP-dependent aspartate aminotransferase-like (Major domain)"/>
    <property type="match status" value="1"/>
</dbReference>
<gene>
    <name evidence="5" type="primary">wbpE</name>
    <name evidence="6" type="ORF">HT99x_007885</name>
    <name evidence="5" type="ORF">HT99x_02092</name>
</gene>
<dbReference type="PIRSF" id="PIRSF000390">
    <property type="entry name" value="PLP_StrS"/>
    <property type="match status" value="1"/>
</dbReference>
<name>A0A0Q9YJM8_9GAMM</name>
<keyword evidence="7" id="KW-1185">Reference proteome</keyword>
<evidence type="ECO:0000313" key="5">
    <source>
        <dbReference type="EMBL" id="KRG20875.1"/>
    </source>
</evidence>
<dbReference type="InterPro" id="IPR015422">
    <property type="entry name" value="PyrdxlP-dep_Trfase_small"/>
</dbReference>
<evidence type="ECO:0000256" key="2">
    <source>
        <dbReference type="PIRSR" id="PIRSR000390-1"/>
    </source>
</evidence>
<reference evidence="6" key="3">
    <citation type="submission" date="2021-06" db="EMBL/GenBank/DDBJ databases">
        <title>Genomic Description and Analysis of Intracellular Bacteria, Candidatus Berkiella cookevillensis and Candidatus Berkiella aquae.</title>
        <authorList>
            <person name="Kidane D.T."/>
            <person name="Mehari Y.T."/>
            <person name="Rice F.C."/>
            <person name="Arivett B.A."/>
            <person name="Farone A.L."/>
            <person name="Berk S.G."/>
            <person name="Farone M.B."/>
        </authorList>
    </citation>
    <scope>NUCLEOTIDE SEQUENCE</scope>
    <source>
        <strain evidence="6">HT99</strain>
    </source>
</reference>
<dbReference type="EMBL" id="LKAJ01000008">
    <property type="protein sequence ID" value="KRG20875.1"/>
    <property type="molecule type" value="Genomic_DNA"/>
</dbReference>
<dbReference type="Gene3D" id="3.90.1150.10">
    <property type="entry name" value="Aspartate Aminotransferase, domain 1"/>
    <property type="match status" value="1"/>
</dbReference>
<dbReference type="GO" id="GO:0030170">
    <property type="term" value="F:pyridoxal phosphate binding"/>
    <property type="evidence" value="ECO:0007669"/>
    <property type="project" value="TreeGrafter"/>
</dbReference>
<evidence type="ECO:0000256" key="3">
    <source>
        <dbReference type="PIRSR" id="PIRSR000390-2"/>
    </source>
</evidence>
<dbReference type="InterPro" id="IPR000653">
    <property type="entry name" value="DegT/StrS_aminotransferase"/>
</dbReference>
<dbReference type="EMBL" id="LKAJ02000001">
    <property type="protein sequence ID" value="MCS5711352.1"/>
    <property type="molecule type" value="Genomic_DNA"/>
</dbReference>
<evidence type="ECO:0000313" key="7">
    <source>
        <dbReference type="Proteomes" id="UP000051497"/>
    </source>
</evidence>
<dbReference type="InterPro" id="IPR015421">
    <property type="entry name" value="PyrdxlP-dep_Trfase_major"/>
</dbReference>
<protein>
    <submittedName>
        <fullName evidence="6">DegT/DnrJ/EryC1/StrS family aminotransferase</fullName>
    </submittedName>
    <submittedName>
        <fullName evidence="5">UDP-2-acetamido-2-deoxy-3-oxo-D-glucuronate aminotransferase</fullName>
        <ecNumber evidence="5">2.6.1.98</ecNumber>
    </submittedName>
</protein>
<dbReference type="GO" id="GO:0008483">
    <property type="term" value="F:transaminase activity"/>
    <property type="evidence" value="ECO:0007669"/>
    <property type="project" value="UniProtKB-KW"/>
</dbReference>
<reference evidence="6" key="2">
    <citation type="journal article" date="2016" name="Genome Announc.">
        <title>Draft Genome Sequences of Two Novel Amoeba-Resistant Intranuclear Bacteria, 'Candidatus Berkiella cookevillensis' and 'Candidatus Berkiella aquae'.</title>
        <authorList>
            <person name="Mehari Y.T."/>
            <person name="Arivett B.A."/>
            <person name="Farone A.L."/>
            <person name="Gunderson J.H."/>
            <person name="Farone M.B."/>
        </authorList>
    </citation>
    <scope>NUCLEOTIDE SEQUENCE</scope>
    <source>
        <strain evidence="6">HT99</strain>
    </source>
</reference>
<proteinExistence type="inferred from homology"/>
<sequence>MLKEKIAKIEFIDLHAQRRALKHAIPGVLERVLEHGAFILGPEVQQLEQQLTEYTGAQETITCSDGTDALRLLLMAKNVGPGDAVFVPSFTFASSAEVIAQANATPVFIDVCPTTFNIDPQSLVQAIETLDKKLTPKGIIAVDLFGLPANYPVLHEIAQKHDLWVIADSAQSFGGAYQDKKVGNLAVMTSTSFFPSKPLACYGDGGAIFTNDKEVANTLRSLRNHGCGKHRYDHIHIGMNSRLDSMQAAILLEKLAIFPQERMRREAIACLYSQVLPSDVKTPSVSPDYTHAWGLYSVLCEAQTRDGLMQHLQECGVPSNIYYRKPLHLQPAYAHYPRASEKLAVTERISEQVLSLPMHPYLTDEQVAYVGECVKGYFK</sequence>
<comment type="caution">
    <text evidence="5">The sequence shown here is derived from an EMBL/GenBank/DDBJ whole genome shotgun (WGS) entry which is preliminary data.</text>
</comment>
<dbReference type="AlphaFoldDB" id="A0A0Q9YJM8"/>
<dbReference type="STRING" id="295108.HT99x_02092"/>
<accession>A0A0Q9YJM8</accession>
<dbReference type="EC" id="2.6.1.98" evidence="5"/>